<evidence type="ECO:0000313" key="2">
    <source>
        <dbReference type="EMBL" id="WPD19394.1"/>
    </source>
</evidence>
<reference evidence="2 3" key="1">
    <citation type="submission" date="2023-08" db="EMBL/GenBank/DDBJ databases">
        <title>Genome sequence of Thermaerobacter compostii strain Ins1, a spore-forming filamentous bacterium isolated from a deep geothermal reservoir.</title>
        <authorList>
            <person name="Bregnard D."/>
            <person name="Gonzalez D."/>
            <person name="Junier P."/>
        </authorList>
    </citation>
    <scope>NUCLEOTIDE SEQUENCE [LARGE SCALE GENOMIC DNA]</scope>
    <source>
        <strain evidence="2 3">Ins1</strain>
    </source>
</reference>
<accession>A0ABZ0QPH4</accession>
<evidence type="ECO:0000313" key="3">
    <source>
        <dbReference type="Proteomes" id="UP001304683"/>
    </source>
</evidence>
<evidence type="ECO:0000256" key="1">
    <source>
        <dbReference type="SAM" id="Coils"/>
    </source>
</evidence>
<protein>
    <submittedName>
        <fullName evidence="2">Uncharacterized protein</fullName>
    </submittedName>
</protein>
<keyword evidence="1" id="KW-0175">Coiled coil</keyword>
<dbReference type="EMBL" id="CP132508">
    <property type="protein sequence ID" value="WPD19394.1"/>
    <property type="molecule type" value="Genomic_DNA"/>
</dbReference>
<organism evidence="2 3">
    <name type="scientific">Thermaerobacter composti</name>
    <dbReference type="NCBI Taxonomy" id="554949"/>
    <lineage>
        <taxon>Bacteria</taxon>
        <taxon>Bacillati</taxon>
        <taxon>Bacillota</taxon>
        <taxon>Clostridia</taxon>
        <taxon>Eubacteriales</taxon>
        <taxon>Clostridiales Family XVII. Incertae Sedis</taxon>
        <taxon>Thermaerobacter</taxon>
    </lineage>
</organism>
<dbReference type="Proteomes" id="UP001304683">
    <property type="component" value="Chromosome"/>
</dbReference>
<dbReference type="RefSeq" id="WP_318750931.1">
    <property type="nucleotide sequence ID" value="NZ_CP132508.1"/>
</dbReference>
<sequence length="164" mass="18055">MPPSPPLRLLSALAVGAFLGAILTLPLAARRVDTLTLLATDLLRELAEAENELARLREDPPGSVVVYETRLELVDGRGQRLPQATEIVLRQQLEPFAQRLVGENVYDLSPAVVRDLFDQRRLQVDETLYRVTVESMVLGPRSLLRLRVEPVPTAPGTGNRNGTG</sequence>
<gene>
    <name evidence="2" type="ORF">Q5761_01605</name>
</gene>
<proteinExistence type="predicted"/>
<name>A0ABZ0QPH4_9FIRM</name>
<feature type="coiled-coil region" evidence="1">
    <location>
        <begin position="32"/>
        <end position="59"/>
    </location>
</feature>
<keyword evidence="3" id="KW-1185">Reference proteome</keyword>